<keyword evidence="5" id="KW-0573">Peptidoglycan synthesis</keyword>
<dbReference type="InterPro" id="IPR012338">
    <property type="entry name" value="Beta-lactam/transpept-like"/>
</dbReference>
<dbReference type="SUPFAM" id="SSF56601">
    <property type="entry name" value="beta-lactamase/transpeptidase-like"/>
    <property type="match status" value="1"/>
</dbReference>
<dbReference type="PANTHER" id="PTHR21581:SF26">
    <property type="entry name" value="D-ALANYL-D-ALANINE ENDOPEPTIDASE"/>
    <property type="match status" value="1"/>
</dbReference>
<accession>A0A103DZZ3</accession>
<keyword evidence="13" id="KW-1185">Reference proteome</keyword>
<dbReference type="GO" id="GO:0009002">
    <property type="term" value="F:serine-type D-Ala-D-Ala carboxypeptidase activity"/>
    <property type="evidence" value="ECO:0007669"/>
    <property type="project" value="InterPro"/>
</dbReference>
<feature type="signal peptide" evidence="10">
    <location>
        <begin position="1"/>
        <end position="42"/>
    </location>
</feature>
<dbReference type="Proteomes" id="UP000062788">
    <property type="component" value="Unassembled WGS sequence"/>
</dbReference>
<feature type="active site" description="Proton acceptor" evidence="7">
    <location>
        <position position="164"/>
    </location>
</feature>
<dbReference type="GO" id="GO:0006508">
    <property type="term" value="P:proteolysis"/>
    <property type="evidence" value="ECO:0007669"/>
    <property type="project" value="InterPro"/>
</dbReference>
<evidence type="ECO:0000256" key="2">
    <source>
        <dbReference type="ARBA" id="ARBA00022729"/>
    </source>
</evidence>
<evidence type="ECO:0000256" key="7">
    <source>
        <dbReference type="PIRSR" id="PIRSR618044-1"/>
    </source>
</evidence>
<evidence type="ECO:0000256" key="4">
    <source>
        <dbReference type="ARBA" id="ARBA00022960"/>
    </source>
</evidence>
<keyword evidence="3" id="KW-0378">Hydrolase</keyword>
<evidence type="ECO:0000256" key="8">
    <source>
        <dbReference type="PIRSR" id="PIRSR618044-2"/>
    </source>
</evidence>
<reference evidence="12 13" key="1">
    <citation type="submission" date="2015-11" db="EMBL/GenBank/DDBJ databases">
        <title>Expanding the genomic diversity of Burkholderia species for the development of highly accurate diagnostics.</title>
        <authorList>
            <person name="Sahl J."/>
            <person name="Keim P."/>
            <person name="Wagner D."/>
        </authorList>
    </citation>
    <scope>NUCLEOTIDE SEQUENCE [LARGE SCALE GENOMIC DNA]</scope>
    <source>
        <strain evidence="12 13">TSV85</strain>
    </source>
</reference>
<keyword evidence="4" id="KW-0133">Cell shape</keyword>
<evidence type="ECO:0000256" key="5">
    <source>
        <dbReference type="ARBA" id="ARBA00022984"/>
    </source>
</evidence>
<feature type="binding site" evidence="8">
    <location>
        <position position="323"/>
    </location>
    <ligand>
        <name>substrate</name>
    </ligand>
</feature>
<evidence type="ECO:0000256" key="3">
    <source>
        <dbReference type="ARBA" id="ARBA00022801"/>
    </source>
</evidence>
<dbReference type="AlphaFoldDB" id="A0A103DZZ3"/>
<proteinExistence type="inferred from homology"/>
<evidence type="ECO:0000259" key="11">
    <source>
        <dbReference type="Pfam" id="PF00768"/>
    </source>
</evidence>
<feature type="domain" description="Peptidase S11 D-alanyl-D-alanine carboxypeptidase A N-terminal" evidence="11">
    <location>
        <begin position="133"/>
        <end position="351"/>
    </location>
</feature>
<organism evidence="12 13">
    <name type="scientific">Burkholderia singularis</name>
    <dbReference type="NCBI Taxonomy" id="1503053"/>
    <lineage>
        <taxon>Bacteria</taxon>
        <taxon>Pseudomonadati</taxon>
        <taxon>Pseudomonadota</taxon>
        <taxon>Betaproteobacteria</taxon>
        <taxon>Burkholderiales</taxon>
        <taxon>Burkholderiaceae</taxon>
        <taxon>Burkholderia</taxon>
        <taxon>pseudomallei group</taxon>
    </lineage>
</organism>
<dbReference type="OrthoDB" id="5688590at2"/>
<dbReference type="GO" id="GO:0071555">
    <property type="term" value="P:cell wall organization"/>
    <property type="evidence" value="ECO:0007669"/>
    <property type="project" value="UniProtKB-KW"/>
</dbReference>
<protein>
    <submittedName>
        <fullName evidence="12">Peptidase</fullName>
    </submittedName>
</protein>
<sequence length="387" mass="41798">METTPFSALKALCGFILRTSKRAALPVAAASALVISPLAAHAGPSGTKHRPAASARGKTPANASIRKASFHREPGHPVPAAHVLATTPPAARHSNARHDKPTGTVRRAAFTPRHALAARPFDSEDESLPFGLHSNIVYMIDQSTGEALFDKNSQTVTPIASITKLMTAMVVLDSKAPLDELLEVTDDDRDQEKFTSSRLSIGSTLTRNDMLHIALMASENRAAAALSRYYPGGREAFIDAMNRKARELGMVDTHFENPAGLSKYNVSTARDLAKMVNAAYQYPLIRQYSTDVDYEVDTGQGVLYYRSTNALVRDGDWDIGVQKTGYIKESGICLVMQTTIDNRPVVMVLLDSGRRHADFFDAARLRTMLTSGTLPVATQADASASGG</sequence>
<evidence type="ECO:0000313" key="12">
    <source>
        <dbReference type="EMBL" id="KVE25803.1"/>
    </source>
</evidence>
<comment type="caution">
    <text evidence="12">The sequence shown here is derived from an EMBL/GenBank/DDBJ whole genome shotgun (WGS) entry which is preliminary data.</text>
</comment>
<evidence type="ECO:0000256" key="10">
    <source>
        <dbReference type="SAM" id="SignalP"/>
    </source>
</evidence>
<dbReference type="RefSeq" id="WP_059518912.1">
    <property type="nucleotide sequence ID" value="NZ_LOWA01000037.1"/>
</dbReference>
<comment type="similarity">
    <text evidence="1 9">Belongs to the peptidase S11 family.</text>
</comment>
<keyword evidence="6" id="KW-0961">Cell wall biogenesis/degradation</keyword>
<dbReference type="EMBL" id="LOWA01000037">
    <property type="protein sequence ID" value="KVE25803.1"/>
    <property type="molecule type" value="Genomic_DNA"/>
</dbReference>
<dbReference type="GO" id="GO:0008360">
    <property type="term" value="P:regulation of cell shape"/>
    <property type="evidence" value="ECO:0007669"/>
    <property type="project" value="UniProtKB-KW"/>
</dbReference>
<evidence type="ECO:0000256" key="9">
    <source>
        <dbReference type="RuleBase" id="RU004016"/>
    </source>
</evidence>
<keyword evidence="2 10" id="KW-0732">Signal</keyword>
<feature type="chain" id="PRO_5007114326" evidence="10">
    <location>
        <begin position="43"/>
        <end position="387"/>
    </location>
</feature>
<dbReference type="Pfam" id="PF00768">
    <property type="entry name" value="Peptidase_S11"/>
    <property type="match status" value="1"/>
</dbReference>
<name>A0A103DZZ3_9BURK</name>
<evidence type="ECO:0000256" key="6">
    <source>
        <dbReference type="ARBA" id="ARBA00023316"/>
    </source>
</evidence>
<dbReference type="PANTHER" id="PTHR21581">
    <property type="entry name" value="D-ALANYL-D-ALANINE CARBOXYPEPTIDASE"/>
    <property type="match status" value="1"/>
</dbReference>
<feature type="active site" description="Acyl-ester intermediate" evidence="7">
    <location>
        <position position="161"/>
    </location>
</feature>
<dbReference type="InterPro" id="IPR018044">
    <property type="entry name" value="Peptidase_S11"/>
</dbReference>
<dbReference type="PRINTS" id="PR00725">
    <property type="entry name" value="DADACBPTASE1"/>
</dbReference>
<evidence type="ECO:0000313" key="13">
    <source>
        <dbReference type="Proteomes" id="UP000062788"/>
    </source>
</evidence>
<dbReference type="Gene3D" id="3.40.710.10">
    <property type="entry name" value="DD-peptidase/beta-lactamase superfamily"/>
    <property type="match status" value="1"/>
</dbReference>
<feature type="active site" evidence="7">
    <location>
        <position position="218"/>
    </location>
</feature>
<dbReference type="GO" id="GO:0009252">
    <property type="term" value="P:peptidoglycan biosynthetic process"/>
    <property type="evidence" value="ECO:0007669"/>
    <property type="project" value="UniProtKB-KW"/>
</dbReference>
<dbReference type="InterPro" id="IPR001967">
    <property type="entry name" value="Peptidase_S11_N"/>
</dbReference>
<evidence type="ECO:0000256" key="1">
    <source>
        <dbReference type="ARBA" id="ARBA00007164"/>
    </source>
</evidence>
<gene>
    <name evidence="12" type="ORF">WS67_18110</name>
</gene>